<accession>A0A3A1QYR3</accession>
<comment type="caution">
    <text evidence="2">The sequence shown here is derived from an EMBL/GenBank/DDBJ whole genome shotgun (WGS) entry which is preliminary data.</text>
</comment>
<proteinExistence type="predicted"/>
<keyword evidence="1" id="KW-0812">Transmembrane</keyword>
<sequence>MKRKLNLYILYILHIIFPLLMSASIVLGIFGNFYFLFAVFGLPIVLLVIDIVLLNNIRRLWGLHFVIGMTLSYVVFRYSIGLAFMSSIKVPF</sequence>
<dbReference type="OrthoDB" id="9930002at2"/>
<organism evidence="2 3">
    <name type="scientific">Bacillus salacetis</name>
    <dbReference type="NCBI Taxonomy" id="2315464"/>
    <lineage>
        <taxon>Bacteria</taxon>
        <taxon>Bacillati</taxon>
        <taxon>Bacillota</taxon>
        <taxon>Bacilli</taxon>
        <taxon>Bacillales</taxon>
        <taxon>Bacillaceae</taxon>
        <taxon>Bacillus</taxon>
    </lineage>
</organism>
<feature type="transmembrane region" description="Helical" evidence="1">
    <location>
        <begin position="61"/>
        <end position="85"/>
    </location>
</feature>
<keyword evidence="1" id="KW-0472">Membrane</keyword>
<name>A0A3A1QYR3_9BACI</name>
<dbReference type="AlphaFoldDB" id="A0A3A1QYR3"/>
<dbReference type="Proteomes" id="UP000265801">
    <property type="component" value="Unassembled WGS sequence"/>
</dbReference>
<feature type="transmembrane region" description="Helical" evidence="1">
    <location>
        <begin position="33"/>
        <end position="54"/>
    </location>
</feature>
<dbReference type="RefSeq" id="WP_119546707.1">
    <property type="nucleotide sequence ID" value="NZ_QXIR01000011.1"/>
</dbReference>
<evidence type="ECO:0000256" key="1">
    <source>
        <dbReference type="SAM" id="Phobius"/>
    </source>
</evidence>
<evidence type="ECO:0000313" key="3">
    <source>
        <dbReference type="Proteomes" id="UP000265801"/>
    </source>
</evidence>
<dbReference type="EMBL" id="QXIR01000011">
    <property type="protein sequence ID" value="RIW34240.1"/>
    <property type="molecule type" value="Genomic_DNA"/>
</dbReference>
<reference evidence="2 3" key="1">
    <citation type="submission" date="2018-09" db="EMBL/GenBank/DDBJ databases">
        <title>Bacillus saliacetes sp. nov., isolated from Thai shrimp paste (Ka-pi).</title>
        <authorList>
            <person name="Daroonpunt R."/>
            <person name="Tanasupawat S."/>
            <person name="Yiamsombut S."/>
        </authorList>
    </citation>
    <scope>NUCLEOTIDE SEQUENCE [LARGE SCALE GENOMIC DNA]</scope>
    <source>
        <strain evidence="2 3">SKP7-4</strain>
    </source>
</reference>
<keyword evidence="1" id="KW-1133">Transmembrane helix</keyword>
<evidence type="ECO:0000313" key="2">
    <source>
        <dbReference type="EMBL" id="RIW34240.1"/>
    </source>
</evidence>
<gene>
    <name evidence="2" type="ORF">D3H55_09655</name>
</gene>
<feature type="transmembrane region" description="Helical" evidence="1">
    <location>
        <begin position="7"/>
        <end position="27"/>
    </location>
</feature>
<protein>
    <submittedName>
        <fullName evidence="2">Uncharacterized protein</fullName>
    </submittedName>
</protein>
<keyword evidence="3" id="KW-1185">Reference proteome</keyword>